<dbReference type="GO" id="GO:0005524">
    <property type="term" value="F:ATP binding"/>
    <property type="evidence" value="ECO:0007669"/>
    <property type="project" value="InterPro"/>
</dbReference>
<evidence type="ECO:0000313" key="4">
    <source>
        <dbReference type="EMBL" id="RUS85921.1"/>
    </source>
</evidence>
<dbReference type="Proteomes" id="UP000271974">
    <property type="component" value="Unassembled WGS sequence"/>
</dbReference>
<dbReference type="SUPFAM" id="SSF48371">
    <property type="entry name" value="ARM repeat"/>
    <property type="match status" value="1"/>
</dbReference>
<feature type="compositionally biased region" description="Low complexity" evidence="2">
    <location>
        <begin position="668"/>
        <end position="686"/>
    </location>
</feature>
<dbReference type="EMBL" id="RQTK01000156">
    <property type="protein sequence ID" value="RUS85921.1"/>
    <property type="molecule type" value="Genomic_DNA"/>
</dbReference>
<organism evidence="4 5">
    <name type="scientific">Elysia chlorotica</name>
    <name type="common">Eastern emerald elysia</name>
    <name type="synonym">Sea slug</name>
    <dbReference type="NCBI Taxonomy" id="188477"/>
    <lineage>
        <taxon>Eukaryota</taxon>
        <taxon>Metazoa</taxon>
        <taxon>Spiralia</taxon>
        <taxon>Lophotrochozoa</taxon>
        <taxon>Mollusca</taxon>
        <taxon>Gastropoda</taxon>
        <taxon>Heterobranchia</taxon>
        <taxon>Euthyneura</taxon>
        <taxon>Panpulmonata</taxon>
        <taxon>Sacoglossa</taxon>
        <taxon>Placobranchoidea</taxon>
        <taxon>Plakobranchidae</taxon>
        <taxon>Elysia</taxon>
    </lineage>
</organism>
<comment type="similarity">
    <text evidence="1">Belongs to the protein kinase superfamily.</text>
</comment>
<feature type="compositionally biased region" description="Polar residues" evidence="2">
    <location>
        <begin position="545"/>
        <end position="561"/>
    </location>
</feature>
<protein>
    <recommendedName>
        <fullName evidence="3">Protein kinase domain-containing protein</fullName>
    </recommendedName>
</protein>
<dbReference type="InterPro" id="IPR016024">
    <property type="entry name" value="ARM-type_fold"/>
</dbReference>
<keyword evidence="5" id="KW-1185">Reference proteome</keyword>
<dbReference type="OrthoDB" id="9942861at2759"/>
<dbReference type="PROSITE" id="PS50011">
    <property type="entry name" value="PROTEIN_KINASE_DOM"/>
    <property type="match status" value="1"/>
</dbReference>
<feature type="compositionally biased region" description="Acidic residues" evidence="2">
    <location>
        <begin position="821"/>
        <end position="833"/>
    </location>
</feature>
<dbReference type="SMART" id="SM00220">
    <property type="entry name" value="S_TKc"/>
    <property type="match status" value="1"/>
</dbReference>
<accession>A0A3S1A998</accession>
<proteinExistence type="inferred from homology"/>
<reference evidence="4 5" key="1">
    <citation type="submission" date="2019-01" db="EMBL/GenBank/DDBJ databases">
        <title>A draft genome assembly of the solar-powered sea slug Elysia chlorotica.</title>
        <authorList>
            <person name="Cai H."/>
            <person name="Li Q."/>
            <person name="Fang X."/>
            <person name="Li J."/>
            <person name="Curtis N.E."/>
            <person name="Altenburger A."/>
            <person name="Shibata T."/>
            <person name="Feng M."/>
            <person name="Maeda T."/>
            <person name="Schwartz J.A."/>
            <person name="Shigenobu S."/>
            <person name="Lundholm N."/>
            <person name="Nishiyama T."/>
            <person name="Yang H."/>
            <person name="Hasebe M."/>
            <person name="Li S."/>
            <person name="Pierce S.K."/>
            <person name="Wang J."/>
        </authorList>
    </citation>
    <scope>NUCLEOTIDE SEQUENCE [LARGE SCALE GENOMIC DNA]</scope>
    <source>
        <strain evidence="4">EC2010</strain>
        <tissue evidence="4">Whole organism of an adult</tissue>
    </source>
</reference>
<dbReference type="SUPFAM" id="SSF56112">
    <property type="entry name" value="Protein kinase-like (PK-like)"/>
    <property type="match status" value="1"/>
</dbReference>
<dbReference type="InterPro" id="IPR011009">
    <property type="entry name" value="Kinase-like_dom_sf"/>
</dbReference>
<name>A0A3S1A998_ELYCH</name>
<evidence type="ECO:0000256" key="1">
    <source>
        <dbReference type="ARBA" id="ARBA00038349"/>
    </source>
</evidence>
<dbReference type="InterPro" id="IPR011989">
    <property type="entry name" value="ARM-like"/>
</dbReference>
<evidence type="ECO:0000256" key="2">
    <source>
        <dbReference type="SAM" id="MobiDB-lite"/>
    </source>
</evidence>
<dbReference type="Gene3D" id="3.30.200.20">
    <property type="entry name" value="Phosphorylase Kinase, domain 1"/>
    <property type="match status" value="1"/>
</dbReference>
<evidence type="ECO:0000313" key="5">
    <source>
        <dbReference type="Proteomes" id="UP000271974"/>
    </source>
</evidence>
<dbReference type="Gene3D" id="1.10.510.10">
    <property type="entry name" value="Transferase(Phosphotransferase) domain 1"/>
    <property type="match status" value="1"/>
</dbReference>
<feature type="compositionally biased region" description="Basic and acidic residues" evidence="2">
    <location>
        <begin position="461"/>
        <end position="489"/>
    </location>
</feature>
<sequence length="833" mass="90395">MGAENSILEGCEWNEPLESSLPWIINPVVKPDGAAATVFQAKKVEKKDGDMLKKNTAILRGIRHPNIIRFVGGGEARDDVWLATEYVTPLMTSMVDLTSDEICVGLHDILQALDFLHSTLGMSHNNVCMSSLFLGHDGTWKLGELQHACKFSDATQAFLDQCRAFRKEDCLAPEEKAGAVTLDPSTGHARDMFAFGAVVDSLLEGLQEKDACVRELEVQASSCFSSEPSLRPTAASLLKLQFLRSDLFEIIEFLKNVTMKSDADKKDFFSTIVPRLEKLPQPVIARRLVIPLLARFVLLDESANGGVIPRLLTPKTGIAPHGLLCEGLFQQYVIPQLYNIFHVHDCHIRLVLLQHFSQYARLFTRPQLDDDIFLQILLGVRDSDDRVVAASLRALADLVPIMGGDVVVGAARKPFFFHGLPKQVNPQDLAKMSSPQNVASVLSSHKPLLKDLAAGSLSAMMKKEVGSEEKDRKAREREQRREEAKLKREERRKRLKEKQIDTDDGDHKDLKSTESTLTIEEVARLEAKGHEGLATDDVGDGLNIGKSSSNDGLNTTNNGNFDNHKNGEVGVEDGEGKVATNEEKEGPDWSDWEDADKRIEEEIENELQQMSDGSDVGGSKVQTSPSPYRKQSPAPTPGPPVSVNWDCDVPEAERDFRGVDHSPAAAESHAGAGHNNNSSSSSGASNVVEGGRTLSTSKSLKLTKSPGSASSAASSEISKASRKAGTKGKGVPSGPAKNGDDLGAGLDIKSVEIKRTEPELDFFADMAPSIQLASKSALPAQLDSVGLNDGESEQKVGVNSQLFAVNAAPEEHDADTAGWGDVEDGLDWDAEGF</sequence>
<feature type="compositionally biased region" description="Low complexity" evidence="2">
    <location>
        <begin position="693"/>
        <end position="718"/>
    </location>
</feature>
<feature type="region of interest" description="Disordered" evidence="2">
    <location>
        <begin position="809"/>
        <end position="833"/>
    </location>
</feature>
<dbReference type="InterPro" id="IPR051177">
    <property type="entry name" value="CIK-Related_Protein"/>
</dbReference>
<dbReference type="GO" id="GO:0004672">
    <property type="term" value="F:protein kinase activity"/>
    <property type="evidence" value="ECO:0007669"/>
    <property type="project" value="InterPro"/>
</dbReference>
<feature type="compositionally biased region" description="Basic and acidic residues" evidence="2">
    <location>
        <begin position="651"/>
        <end position="660"/>
    </location>
</feature>
<feature type="region of interest" description="Disordered" evidence="2">
    <location>
        <begin position="528"/>
        <end position="745"/>
    </location>
</feature>
<feature type="compositionally biased region" description="Basic and acidic residues" evidence="2">
    <location>
        <begin position="574"/>
        <end position="587"/>
    </location>
</feature>
<dbReference type="PANTHER" id="PTHR12984">
    <property type="entry name" value="SCY1-RELATED S/T PROTEIN KINASE-LIKE"/>
    <property type="match status" value="1"/>
</dbReference>
<dbReference type="AlphaFoldDB" id="A0A3S1A998"/>
<feature type="compositionally biased region" description="Basic and acidic residues" evidence="2">
    <location>
        <begin position="497"/>
        <end position="512"/>
    </location>
</feature>
<dbReference type="Pfam" id="PF00069">
    <property type="entry name" value="Pkinase"/>
    <property type="match status" value="1"/>
</dbReference>
<dbReference type="PANTHER" id="PTHR12984:SF15">
    <property type="entry name" value="PROTEIN-ASSOCIATING WITH THE CARBOXYL-TERMINAL DOMAIN OF EZRIN"/>
    <property type="match status" value="1"/>
</dbReference>
<feature type="domain" description="Protein kinase" evidence="3">
    <location>
        <begin position="1"/>
        <end position="243"/>
    </location>
</feature>
<evidence type="ECO:0000259" key="3">
    <source>
        <dbReference type="PROSITE" id="PS50011"/>
    </source>
</evidence>
<gene>
    <name evidence="4" type="ORF">EGW08_006324</name>
</gene>
<comment type="caution">
    <text evidence="4">The sequence shown here is derived from an EMBL/GenBank/DDBJ whole genome shotgun (WGS) entry which is preliminary data.</text>
</comment>
<dbReference type="Gene3D" id="1.25.10.10">
    <property type="entry name" value="Leucine-rich Repeat Variant"/>
    <property type="match status" value="1"/>
</dbReference>
<dbReference type="STRING" id="188477.A0A3S1A998"/>
<dbReference type="InterPro" id="IPR000719">
    <property type="entry name" value="Prot_kinase_dom"/>
</dbReference>
<feature type="region of interest" description="Disordered" evidence="2">
    <location>
        <begin position="461"/>
        <end position="515"/>
    </location>
</feature>